<dbReference type="Proteomes" id="UP000071778">
    <property type="component" value="Chromosome"/>
</dbReference>
<sequence length="85" mass="9724">MRSTRATAAVERLNARSTDLRYSMVRTAGELFYLTQNAGMEAPIRLSEALELDDFVRFVNAYGPQKPKRISKLDVAFEKQLQKKD</sequence>
<evidence type="ECO:0000313" key="1">
    <source>
        <dbReference type="EMBL" id="AMP11251.1"/>
    </source>
</evidence>
<organism evidence="1 2">
    <name type="scientific">Collimonas arenae</name>
    <dbReference type="NCBI Taxonomy" id="279058"/>
    <lineage>
        <taxon>Bacteria</taxon>
        <taxon>Pseudomonadati</taxon>
        <taxon>Pseudomonadota</taxon>
        <taxon>Betaproteobacteria</taxon>
        <taxon>Burkholderiales</taxon>
        <taxon>Oxalobacteraceae</taxon>
        <taxon>Collimonas</taxon>
    </lineage>
</organism>
<dbReference type="PATRIC" id="fig|279058.17.peg.3864"/>
<dbReference type="OrthoDB" id="8538070at2"/>
<dbReference type="RefSeq" id="WP_061534287.1">
    <property type="nucleotide sequence ID" value="NZ_CP013233.1"/>
</dbReference>
<gene>
    <name evidence="1" type="ORF">CAter282_3565</name>
</gene>
<reference evidence="1 2" key="1">
    <citation type="submission" date="2015-11" db="EMBL/GenBank/DDBJ databases">
        <title>Exploring the genomic traits of fungus-feeding bacterial genus Collimonas.</title>
        <authorList>
            <person name="Song C."/>
            <person name="Schmidt R."/>
            <person name="de Jager V."/>
            <person name="Krzyzanowska D."/>
            <person name="Jongedijk E."/>
            <person name="Cankar K."/>
            <person name="Beekwilder J."/>
            <person name="van Veen A."/>
            <person name="de Boer W."/>
            <person name="van Veen J.A."/>
            <person name="Garbeva P."/>
        </authorList>
    </citation>
    <scope>NUCLEOTIDE SEQUENCE [LARGE SCALE GENOMIC DNA]</scope>
    <source>
        <strain evidence="1 2">Ter282</strain>
    </source>
</reference>
<accession>A0A127QMG5</accession>
<protein>
    <submittedName>
        <fullName evidence="1">Uncharacterized protein</fullName>
    </submittedName>
</protein>
<keyword evidence="2" id="KW-1185">Reference proteome</keyword>
<dbReference type="AlphaFoldDB" id="A0A127QMG5"/>
<proteinExistence type="predicted"/>
<name>A0A127QMG5_9BURK</name>
<evidence type="ECO:0000313" key="2">
    <source>
        <dbReference type="Proteomes" id="UP000071778"/>
    </source>
</evidence>
<dbReference type="EMBL" id="CP013235">
    <property type="protein sequence ID" value="AMP11251.1"/>
    <property type="molecule type" value="Genomic_DNA"/>
</dbReference>